<accession>A0ABC9U0F1</accession>
<dbReference type="Proteomes" id="UP000016491">
    <property type="component" value="Unassembled WGS sequence"/>
</dbReference>
<sequence length="40" mass="4747">MSIVDFYLTIAQTDIRIIRSITDGQDERDRIQATVYPERF</sequence>
<dbReference type="AlphaFoldDB" id="A0ABC9U0F1"/>
<evidence type="ECO:0000313" key="1">
    <source>
        <dbReference type="EMBL" id="ERI78553.1"/>
    </source>
</evidence>
<gene>
    <name evidence="1" type="ORF">CLOSYM_01431</name>
</gene>
<dbReference type="EMBL" id="AWSU01000117">
    <property type="protein sequence ID" value="ERI78553.1"/>
    <property type="molecule type" value="Genomic_DNA"/>
</dbReference>
<reference evidence="1 2" key="1">
    <citation type="submission" date="2013-07" db="EMBL/GenBank/DDBJ databases">
        <authorList>
            <person name="Weinstock G."/>
            <person name="Sodergren E."/>
            <person name="Wylie T."/>
            <person name="Fulton L."/>
            <person name="Fulton R."/>
            <person name="Fronick C."/>
            <person name="O'Laughlin M."/>
            <person name="Godfrey J."/>
            <person name="Miner T."/>
            <person name="Herter B."/>
            <person name="Appelbaum E."/>
            <person name="Cordes M."/>
            <person name="Lek S."/>
            <person name="Wollam A."/>
            <person name="Pepin K.H."/>
            <person name="Palsikar V.B."/>
            <person name="Mitreva M."/>
            <person name="Wilson R.K."/>
        </authorList>
    </citation>
    <scope>NUCLEOTIDE SEQUENCE [LARGE SCALE GENOMIC DNA]</scope>
    <source>
        <strain evidence="1 2">ATCC 14940</strain>
    </source>
</reference>
<evidence type="ECO:0000313" key="2">
    <source>
        <dbReference type="Proteomes" id="UP000016491"/>
    </source>
</evidence>
<name>A0ABC9U0F1_CLOSY</name>
<comment type="caution">
    <text evidence="1">The sequence shown here is derived from an EMBL/GenBank/DDBJ whole genome shotgun (WGS) entry which is preliminary data.</text>
</comment>
<organism evidence="1 2">
    <name type="scientific">[Clostridium] symbiosum ATCC 14940</name>
    <dbReference type="NCBI Taxonomy" id="411472"/>
    <lineage>
        <taxon>Bacteria</taxon>
        <taxon>Bacillati</taxon>
        <taxon>Bacillota</taxon>
        <taxon>Clostridia</taxon>
        <taxon>Lachnospirales</taxon>
        <taxon>Lachnospiraceae</taxon>
        <taxon>Otoolea</taxon>
    </lineage>
</organism>
<proteinExistence type="predicted"/>
<protein>
    <submittedName>
        <fullName evidence="1">Uncharacterized protein</fullName>
    </submittedName>
</protein>